<proteinExistence type="predicted"/>
<evidence type="ECO:0000313" key="4">
    <source>
        <dbReference type="EMBL" id="SCG16485.1"/>
    </source>
</evidence>
<evidence type="ECO:0000256" key="2">
    <source>
        <dbReference type="ARBA" id="ARBA00022840"/>
    </source>
</evidence>
<dbReference type="GO" id="GO:0005886">
    <property type="term" value="C:plasma membrane"/>
    <property type="evidence" value="ECO:0007669"/>
    <property type="project" value="TreeGrafter"/>
</dbReference>
<accession>A0A1C5G9A5</accession>
<organism evidence="4 5">
    <name type="scientific">Micromonospora echinofusca</name>
    <dbReference type="NCBI Taxonomy" id="47858"/>
    <lineage>
        <taxon>Bacteria</taxon>
        <taxon>Bacillati</taxon>
        <taxon>Actinomycetota</taxon>
        <taxon>Actinomycetes</taxon>
        <taxon>Micromonosporales</taxon>
        <taxon>Micromonosporaceae</taxon>
        <taxon>Micromonospora</taxon>
    </lineage>
</organism>
<dbReference type="InterPro" id="IPR003439">
    <property type="entry name" value="ABC_transporter-like_ATP-bd"/>
</dbReference>
<dbReference type="GO" id="GO:0005524">
    <property type="term" value="F:ATP binding"/>
    <property type="evidence" value="ECO:0007669"/>
    <property type="project" value="UniProtKB-KW"/>
</dbReference>
<dbReference type="PANTHER" id="PTHR24220">
    <property type="entry name" value="IMPORT ATP-BINDING PROTEIN"/>
    <property type="match status" value="1"/>
</dbReference>
<dbReference type="Proteomes" id="UP000198251">
    <property type="component" value="Chromosome I"/>
</dbReference>
<evidence type="ECO:0000256" key="1">
    <source>
        <dbReference type="ARBA" id="ARBA00022741"/>
    </source>
</evidence>
<name>A0A1C5G9A5_MICEH</name>
<dbReference type="Gene3D" id="3.40.50.300">
    <property type="entry name" value="P-loop containing nucleotide triphosphate hydrolases"/>
    <property type="match status" value="1"/>
</dbReference>
<protein>
    <submittedName>
        <fullName evidence="4">Putative ABC transport system ATP-binding protein</fullName>
    </submittedName>
</protein>
<dbReference type="GeneID" id="95802544"/>
<dbReference type="GO" id="GO:0022857">
    <property type="term" value="F:transmembrane transporter activity"/>
    <property type="evidence" value="ECO:0007669"/>
    <property type="project" value="TreeGrafter"/>
</dbReference>
<dbReference type="PROSITE" id="PS00211">
    <property type="entry name" value="ABC_TRANSPORTER_1"/>
    <property type="match status" value="1"/>
</dbReference>
<evidence type="ECO:0000313" key="5">
    <source>
        <dbReference type="Proteomes" id="UP000198251"/>
    </source>
</evidence>
<reference evidence="4 5" key="1">
    <citation type="submission" date="2016-06" db="EMBL/GenBank/DDBJ databases">
        <authorList>
            <person name="Kjaerup R.B."/>
            <person name="Dalgaard T.S."/>
            <person name="Juul-Madsen H.R."/>
        </authorList>
    </citation>
    <scope>NUCLEOTIDE SEQUENCE [LARGE SCALE GENOMIC DNA]</scope>
    <source>
        <strain evidence="4 5">DSM 43913</strain>
    </source>
</reference>
<dbReference type="AlphaFoldDB" id="A0A1C5G9A5"/>
<dbReference type="InterPro" id="IPR017871">
    <property type="entry name" value="ABC_transporter-like_CS"/>
</dbReference>
<gene>
    <name evidence="4" type="ORF">GA0070610_2751</name>
</gene>
<dbReference type="PROSITE" id="PS50893">
    <property type="entry name" value="ABC_TRANSPORTER_2"/>
    <property type="match status" value="1"/>
</dbReference>
<dbReference type="SMART" id="SM00382">
    <property type="entry name" value="AAA"/>
    <property type="match status" value="1"/>
</dbReference>
<dbReference type="InterPro" id="IPR027417">
    <property type="entry name" value="P-loop_NTPase"/>
</dbReference>
<dbReference type="InterPro" id="IPR003593">
    <property type="entry name" value="AAA+_ATPase"/>
</dbReference>
<feature type="domain" description="ABC transporter" evidence="3">
    <location>
        <begin position="10"/>
        <end position="225"/>
    </location>
</feature>
<dbReference type="GO" id="GO:0016887">
    <property type="term" value="F:ATP hydrolysis activity"/>
    <property type="evidence" value="ECO:0007669"/>
    <property type="project" value="InterPro"/>
</dbReference>
<dbReference type="SUPFAM" id="SSF52540">
    <property type="entry name" value="P-loop containing nucleoside triphosphate hydrolases"/>
    <property type="match status" value="1"/>
</dbReference>
<keyword evidence="1" id="KW-0547">Nucleotide-binding</keyword>
<sequence length="225" mass="22911">MGIGVGADVVSSDGLTYTVGQTVAVREASVCVARGEVVAITGPSGSGKSTLLFLLAGVLSPDKGSVHLNGVDLGAVSDRARAGLRLRQCGFVMQFGDLIPELTLAENVELPLRLTGVSARKARATADGLLARLGLDGERNRTPSRVSGGQAQRAAIARALVHQPSVVFADEPTGALDSHSAAQSLSALLDLARAGGSALILVTHAAEVAATADRVLTMRDGVLQA</sequence>
<evidence type="ECO:0000259" key="3">
    <source>
        <dbReference type="PROSITE" id="PS50893"/>
    </source>
</evidence>
<keyword evidence="2 4" id="KW-0067">ATP-binding</keyword>
<dbReference type="EMBL" id="LT607733">
    <property type="protein sequence ID" value="SCG16485.1"/>
    <property type="molecule type" value="Genomic_DNA"/>
</dbReference>
<keyword evidence="5" id="KW-1185">Reference proteome</keyword>
<dbReference type="Pfam" id="PF00005">
    <property type="entry name" value="ABC_tran"/>
    <property type="match status" value="1"/>
</dbReference>
<dbReference type="InterPro" id="IPR015854">
    <property type="entry name" value="ABC_transpr_LolD-like"/>
</dbReference>
<dbReference type="RefSeq" id="WP_089003477.1">
    <property type="nucleotide sequence ID" value="NZ_LT607733.1"/>
</dbReference>
<dbReference type="PANTHER" id="PTHR24220:SF685">
    <property type="entry name" value="ABC TRANSPORTER RELATED"/>
    <property type="match status" value="1"/>
</dbReference>